<dbReference type="InterPro" id="IPR044516">
    <property type="entry name" value="UXS-like"/>
</dbReference>
<keyword evidence="3" id="KW-0520">NAD</keyword>
<dbReference type="InterPro" id="IPR001509">
    <property type="entry name" value="Epimerase_deHydtase"/>
</dbReference>
<comment type="cofactor">
    <cofactor evidence="1">
        <name>NAD(+)</name>
        <dbReference type="ChEBI" id="CHEBI:57540"/>
    </cofactor>
</comment>
<sequence length="358" mass="38249">MRVAVTGGGGFLGSHLCEALLRRGDSVVCLDNFSTSDPTNIAHLVSDPSFVLQHTDVSVSVEVAGGVDAVAHLASPASPPDYLRQPLETLAVGSRGTENALRLALRHDARFVLASTSEIYGDPLVHPQEETYWGNTNPIGPRSVYDEAKRYAEAVSAAYRRTHRLDVGIARIFNTYGPRMRPHDGRVVSSFITQALTGEPLTVYGDGKQTRSFCFVDDLVRGLIALLDSSEMGPFNLGNPVERTVSELAGIVLAMTGSPSEVRYHPLPEDDPVRRRPVITRAREVLGWEPEVDITEGLRRTVAYFGARPELLGMSAAAIRGSQNEAVPLTSAATATTAPQSIPGPAVAAAPGMSTPGV</sequence>
<dbReference type="PANTHER" id="PTHR43078:SF6">
    <property type="entry name" value="UDP-GLUCURONIC ACID DECARBOXYLASE 1"/>
    <property type="match status" value="1"/>
</dbReference>
<dbReference type="Pfam" id="PF01370">
    <property type="entry name" value="Epimerase"/>
    <property type="match status" value="1"/>
</dbReference>
<evidence type="ECO:0000313" key="7">
    <source>
        <dbReference type="Proteomes" id="UP001303236"/>
    </source>
</evidence>
<evidence type="ECO:0000256" key="3">
    <source>
        <dbReference type="ARBA" id="ARBA00023027"/>
    </source>
</evidence>
<evidence type="ECO:0000313" key="6">
    <source>
        <dbReference type="EMBL" id="WNF30661.1"/>
    </source>
</evidence>
<evidence type="ECO:0000256" key="4">
    <source>
        <dbReference type="ARBA" id="ARBA00023239"/>
    </source>
</evidence>
<accession>A0ABY9WBC5</accession>
<name>A0ABY9WBC5_9ACTN</name>
<proteinExistence type="predicted"/>
<organism evidence="6 7">
    <name type="scientific">Streptomyces durocortorensis</name>
    <dbReference type="NCBI Taxonomy" id="2811104"/>
    <lineage>
        <taxon>Bacteria</taxon>
        <taxon>Bacillati</taxon>
        <taxon>Actinomycetota</taxon>
        <taxon>Actinomycetes</taxon>
        <taxon>Kitasatosporales</taxon>
        <taxon>Streptomycetaceae</taxon>
        <taxon>Streptomyces</taxon>
    </lineage>
</organism>
<dbReference type="Gene3D" id="3.40.50.720">
    <property type="entry name" value="NAD(P)-binding Rossmann-like Domain"/>
    <property type="match status" value="1"/>
</dbReference>
<dbReference type="CDD" id="cd05230">
    <property type="entry name" value="UGD_SDR_e"/>
    <property type="match status" value="1"/>
</dbReference>
<feature type="domain" description="NAD-dependent epimerase/dehydratase" evidence="5">
    <location>
        <begin position="3"/>
        <end position="238"/>
    </location>
</feature>
<evidence type="ECO:0000256" key="2">
    <source>
        <dbReference type="ARBA" id="ARBA00022793"/>
    </source>
</evidence>
<protein>
    <submittedName>
        <fullName evidence="6">SDR family oxidoreductase</fullName>
    </submittedName>
</protein>
<keyword evidence="4" id="KW-0456">Lyase</keyword>
<keyword evidence="2" id="KW-0210">Decarboxylase</keyword>
<keyword evidence="7" id="KW-1185">Reference proteome</keyword>
<evidence type="ECO:0000259" key="5">
    <source>
        <dbReference type="Pfam" id="PF01370"/>
    </source>
</evidence>
<dbReference type="EMBL" id="CP134500">
    <property type="protein sequence ID" value="WNF30661.1"/>
    <property type="molecule type" value="Genomic_DNA"/>
</dbReference>
<dbReference type="SUPFAM" id="SSF51735">
    <property type="entry name" value="NAD(P)-binding Rossmann-fold domains"/>
    <property type="match status" value="1"/>
</dbReference>
<reference evidence="6 7" key="1">
    <citation type="submission" date="2023-09" db="EMBL/GenBank/DDBJ databases">
        <title>Genome completion map analysis of the actinomycetes C11-1.</title>
        <authorList>
            <person name="Qin P."/>
            <person name="Guan P."/>
        </authorList>
    </citation>
    <scope>NUCLEOTIDE SEQUENCE [LARGE SCALE GENOMIC DNA]</scope>
    <source>
        <strain evidence="6 7">C11-1</strain>
    </source>
</reference>
<dbReference type="Proteomes" id="UP001303236">
    <property type="component" value="Chromosome"/>
</dbReference>
<dbReference type="PANTHER" id="PTHR43078">
    <property type="entry name" value="UDP-GLUCURONIC ACID DECARBOXYLASE-RELATED"/>
    <property type="match status" value="1"/>
</dbReference>
<evidence type="ECO:0000256" key="1">
    <source>
        <dbReference type="ARBA" id="ARBA00001911"/>
    </source>
</evidence>
<dbReference type="InterPro" id="IPR036291">
    <property type="entry name" value="NAD(P)-bd_dom_sf"/>
</dbReference>
<gene>
    <name evidence="6" type="ORF">RI138_29655</name>
</gene>